<feature type="region of interest" description="Disordered" evidence="1">
    <location>
        <begin position="264"/>
        <end position="301"/>
    </location>
</feature>
<dbReference type="Proteomes" id="UP001530315">
    <property type="component" value="Unassembled WGS sequence"/>
</dbReference>
<dbReference type="EMBL" id="JALLAZ020000884">
    <property type="protein sequence ID" value="KAL3785540.1"/>
    <property type="molecule type" value="Genomic_DNA"/>
</dbReference>
<dbReference type="AlphaFoldDB" id="A0ABD3PBM4"/>
<evidence type="ECO:0000313" key="2">
    <source>
        <dbReference type="EMBL" id="KAL3785540.1"/>
    </source>
</evidence>
<keyword evidence="3" id="KW-1185">Reference proteome</keyword>
<gene>
    <name evidence="2" type="ORF">ACHAW5_010501</name>
</gene>
<protein>
    <submittedName>
        <fullName evidence="2">Uncharacterized protein</fullName>
    </submittedName>
</protein>
<evidence type="ECO:0000256" key="1">
    <source>
        <dbReference type="SAM" id="MobiDB-lite"/>
    </source>
</evidence>
<comment type="caution">
    <text evidence="2">The sequence shown here is derived from an EMBL/GenBank/DDBJ whole genome shotgun (WGS) entry which is preliminary data.</text>
</comment>
<proteinExistence type="predicted"/>
<reference evidence="2 3" key="1">
    <citation type="submission" date="2024-10" db="EMBL/GenBank/DDBJ databases">
        <title>Updated reference genomes for cyclostephanoid diatoms.</title>
        <authorList>
            <person name="Roberts W.R."/>
            <person name="Alverson A.J."/>
        </authorList>
    </citation>
    <scope>NUCLEOTIDE SEQUENCE [LARGE SCALE GENOMIC DNA]</scope>
    <source>
        <strain evidence="2 3">AJA276-08</strain>
    </source>
</reference>
<evidence type="ECO:0000313" key="3">
    <source>
        <dbReference type="Proteomes" id="UP001530315"/>
    </source>
</evidence>
<name>A0ABD3PBM4_9STRA</name>
<accession>A0ABD3PBM4</accession>
<organism evidence="2 3">
    <name type="scientific">Stephanodiscus triporus</name>
    <dbReference type="NCBI Taxonomy" id="2934178"/>
    <lineage>
        <taxon>Eukaryota</taxon>
        <taxon>Sar</taxon>
        <taxon>Stramenopiles</taxon>
        <taxon>Ochrophyta</taxon>
        <taxon>Bacillariophyta</taxon>
        <taxon>Coscinodiscophyceae</taxon>
        <taxon>Thalassiosirophycidae</taxon>
        <taxon>Stephanodiscales</taxon>
        <taxon>Stephanodiscaceae</taxon>
        <taxon>Stephanodiscus</taxon>
    </lineage>
</organism>
<sequence>MRLTNAAYGDNMRTRPNLAPPKPTVLVLLLLLSSSPFRNRRRDPSIVHHVLVLGDGDVGDTDGGRRRRRPCLTESDLNFEDCDLDDLDDGALADICGRIGLDMKSHVLPFLLDDDIDIDAGVVSTSSSSSTAAGRRTYDHADYVRGAEECLLVEYEMERLEADDPEYLEELEREALRDDPTIVAEVIANVLHEDDELLRTISLRLKEDAPDEVKEMEGMMERGEELGSRPDVVAIIIAKMLSDEQNLDLLDEFDEALSWTYGHRRREGEGDGDGVGGESVDVNVDVDVDARETVDGEGDEL</sequence>